<evidence type="ECO:0000313" key="2">
    <source>
        <dbReference type="EMBL" id="KAG5588696.1"/>
    </source>
</evidence>
<name>A0A9J5XNN5_SOLCO</name>
<feature type="region of interest" description="Disordered" evidence="1">
    <location>
        <begin position="14"/>
        <end position="39"/>
    </location>
</feature>
<evidence type="ECO:0000256" key="1">
    <source>
        <dbReference type="SAM" id="MobiDB-lite"/>
    </source>
</evidence>
<protein>
    <submittedName>
        <fullName evidence="2">Uncharacterized protein</fullName>
    </submittedName>
</protein>
<dbReference type="AlphaFoldDB" id="A0A9J5XNN5"/>
<proteinExistence type="predicted"/>
<dbReference type="Proteomes" id="UP000824120">
    <property type="component" value="Chromosome 9"/>
</dbReference>
<dbReference type="OrthoDB" id="1321768at2759"/>
<evidence type="ECO:0000313" key="3">
    <source>
        <dbReference type="Proteomes" id="UP000824120"/>
    </source>
</evidence>
<accession>A0A9J5XNN5</accession>
<comment type="caution">
    <text evidence="2">The sequence shown here is derived from an EMBL/GenBank/DDBJ whole genome shotgun (WGS) entry which is preliminary data.</text>
</comment>
<gene>
    <name evidence="2" type="ORF">H5410_049130</name>
</gene>
<keyword evidence="3" id="KW-1185">Reference proteome</keyword>
<reference evidence="2 3" key="1">
    <citation type="submission" date="2020-09" db="EMBL/GenBank/DDBJ databases">
        <title>De no assembly of potato wild relative species, Solanum commersonii.</title>
        <authorList>
            <person name="Cho K."/>
        </authorList>
    </citation>
    <scope>NUCLEOTIDE SEQUENCE [LARGE SCALE GENOMIC DNA]</scope>
    <source>
        <strain evidence="2">LZ3.2</strain>
        <tissue evidence="2">Leaf</tissue>
    </source>
</reference>
<organism evidence="2 3">
    <name type="scientific">Solanum commersonii</name>
    <name type="common">Commerson's wild potato</name>
    <name type="synonym">Commerson's nightshade</name>
    <dbReference type="NCBI Taxonomy" id="4109"/>
    <lineage>
        <taxon>Eukaryota</taxon>
        <taxon>Viridiplantae</taxon>
        <taxon>Streptophyta</taxon>
        <taxon>Embryophyta</taxon>
        <taxon>Tracheophyta</taxon>
        <taxon>Spermatophyta</taxon>
        <taxon>Magnoliopsida</taxon>
        <taxon>eudicotyledons</taxon>
        <taxon>Gunneridae</taxon>
        <taxon>Pentapetalae</taxon>
        <taxon>asterids</taxon>
        <taxon>lamiids</taxon>
        <taxon>Solanales</taxon>
        <taxon>Solanaceae</taxon>
        <taxon>Solanoideae</taxon>
        <taxon>Solaneae</taxon>
        <taxon>Solanum</taxon>
    </lineage>
</organism>
<dbReference type="EMBL" id="JACXVP010000009">
    <property type="protein sequence ID" value="KAG5588696.1"/>
    <property type="molecule type" value="Genomic_DNA"/>
</dbReference>
<sequence>MRAIKEVGMNLMSNATKNAGGTPKVGIDVPQVGSGQKLMDSGQKLMDTSDVEDAENSMQHVLQVEIENAAKN</sequence>